<dbReference type="Proteomes" id="UP000051012">
    <property type="component" value="Unassembled WGS sequence"/>
</dbReference>
<dbReference type="PROSITE" id="PS50005">
    <property type="entry name" value="TPR"/>
    <property type="match status" value="1"/>
</dbReference>
<gene>
    <name evidence="2" type="ORF">AMJ52_02530</name>
</gene>
<name>A0A0S7YGN6_UNCT6</name>
<evidence type="ECO:0000256" key="1">
    <source>
        <dbReference type="PROSITE-ProRule" id="PRU00339"/>
    </source>
</evidence>
<dbReference type="AlphaFoldDB" id="A0A0S7YGN6"/>
<dbReference type="SUPFAM" id="SSF48452">
    <property type="entry name" value="TPR-like"/>
    <property type="match status" value="1"/>
</dbReference>
<dbReference type="PANTHER" id="PTHR12558">
    <property type="entry name" value="CELL DIVISION CYCLE 16,23,27"/>
    <property type="match status" value="1"/>
</dbReference>
<dbReference type="Pfam" id="PF13181">
    <property type="entry name" value="TPR_8"/>
    <property type="match status" value="1"/>
</dbReference>
<reference evidence="2 3" key="1">
    <citation type="journal article" date="2015" name="Microbiome">
        <title>Genomic resolution of linkages in carbon, nitrogen, and sulfur cycling among widespread estuary sediment bacteria.</title>
        <authorList>
            <person name="Baker B.J."/>
            <person name="Lazar C.S."/>
            <person name="Teske A.P."/>
            <person name="Dick G.J."/>
        </authorList>
    </citation>
    <scope>NUCLEOTIDE SEQUENCE [LARGE SCALE GENOMIC DNA]</scope>
    <source>
        <strain evidence="2">DG_78</strain>
    </source>
</reference>
<accession>A0A0S7YGN6</accession>
<proteinExistence type="predicted"/>
<organism evidence="2 3">
    <name type="scientific">candidate division TA06 bacterium DG_78</name>
    <dbReference type="NCBI Taxonomy" id="1703772"/>
    <lineage>
        <taxon>Bacteria</taxon>
        <taxon>Bacteria division TA06</taxon>
    </lineage>
</organism>
<dbReference type="PANTHER" id="PTHR12558:SF13">
    <property type="entry name" value="CELL DIVISION CYCLE PROTEIN 27 HOMOLOG"/>
    <property type="match status" value="1"/>
</dbReference>
<feature type="repeat" description="TPR" evidence="1">
    <location>
        <begin position="187"/>
        <end position="220"/>
    </location>
</feature>
<evidence type="ECO:0000313" key="3">
    <source>
        <dbReference type="Proteomes" id="UP000051012"/>
    </source>
</evidence>
<keyword evidence="1" id="KW-0802">TPR repeat</keyword>
<dbReference type="InterPro" id="IPR011990">
    <property type="entry name" value="TPR-like_helical_dom_sf"/>
</dbReference>
<evidence type="ECO:0000313" key="2">
    <source>
        <dbReference type="EMBL" id="KPJ73941.1"/>
    </source>
</evidence>
<dbReference type="InterPro" id="IPR049039">
    <property type="entry name" value="RMD1-3_a_helical_rpt"/>
</dbReference>
<protein>
    <submittedName>
        <fullName evidence="2">Uncharacterized protein</fullName>
    </submittedName>
</protein>
<dbReference type="InterPro" id="IPR019734">
    <property type="entry name" value="TPR_rpt"/>
</dbReference>
<dbReference type="Gene3D" id="1.25.40.10">
    <property type="entry name" value="Tetratricopeptide repeat domain"/>
    <property type="match status" value="2"/>
</dbReference>
<sequence>MLKYIFVGLIAISLLSSQSSDSLIDEAITLYETRHIAAANLAASRDIFQGVVDGEPENLRALYELAKVCYLLGDEVETKDEKLELYNQGMDYAKKAKKIDDDSAEAHFWYLVNLGRVGQTKGILHSLGSVPEFKREVDKVLKIDPEHTGALDAQAMLYYELPGILGGNLDKSVESLNRAIALDSNYTLLYVDMAKVYIKQKDYETARWYLNRALQIEKPTYEADHVLDDKPEALELLKEIEEK</sequence>
<dbReference type="EMBL" id="LJNI01000021">
    <property type="protein sequence ID" value="KPJ73941.1"/>
    <property type="molecule type" value="Genomic_DNA"/>
</dbReference>
<dbReference type="Pfam" id="PF21033">
    <property type="entry name" value="RMD1-3"/>
    <property type="match status" value="1"/>
</dbReference>
<comment type="caution">
    <text evidence="2">The sequence shown here is derived from an EMBL/GenBank/DDBJ whole genome shotgun (WGS) entry which is preliminary data.</text>
</comment>